<proteinExistence type="inferred from homology"/>
<gene>
    <name evidence="8" type="ORF">TD3509T_1785</name>
</gene>
<evidence type="ECO:0000256" key="6">
    <source>
        <dbReference type="ARBA" id="ARBA00023136"/>
    </source>
</evidence>
<accession>A0ABP1EPB8</accession>
<feature type="transmembrane region" description="Helical" evidence="7">
    <location>
        <begin position="132"/>
        <end position="153"/>
    </location>
</feature>
<feature type="transmembrane region" description="Helical" evidence="7">
    <location>
        <begin position="201"/>
        <end position="223"/>
    </location>
</feature>
<dbReference type="Pfam" id="PF03994">
    <property type="entry name" value="DUF350"/>
    <property type="match status" value="2"/>
</dbReference>
<feature type="transmembrane region" description="Helical" evidence="7">
    <location>
        <begin position="275"/>
        <end position="295"/>
    </location>
</feature>
<evidence type="ECO:0008006" key="10">
    <source>
        <dbReference type="Google" id="ProtNLM"/>
    </source>
</evidence>
<dbReference type="InterPro" id="IPR007140">
    <property type="entry name" value="DUF350"/>
</dbReference>
<dbReference type="PANTHER" id="PTHR40043:SF1">
    <property type="entry name" value="UPF0719 INNER MEMBRANE PROTEIN YJFL"/>
    <property type="match status" value="1"/>
</dbReference>
<comment type="subcellular location">
    <subcellularLocation>
        <location evidence="1">Cell membrane</location>
        <topology evidence="1">Multi-pass membrane protein</topology>
    </subcellularLocation>
</comment>
<evidence type="ECO:0000256" key="1">
    <source>
        <dbReference type="ARBA" id="ARBA00004651"/>
    </source>
</evidence>
<comment type="similarity">
    <text evidence="2">Belongs to the UPF0719 family.</text>
</comment>
<feature type="transmembrane region" description="Helical" evidence="7">
    <location>
        <begin position="229"/>
        <end position="254"/>
    </location>
</feature>
<name>A0ABP1EPB8_9FLAO</name>
<feature type="transmembrane region" description="Helical" evidence="7">
    <location>
        <begin position="12"/>
        <end position="37"/>
    </location>
</feature>
<dbReference type="EMBL" id="OZ038524">
    <property type="protein sequence ID" value="CAL2084865.1"/>
    <property type="molecule type" value="Genomic_DNA"/>
</dbReference>
<evidence type="ECO:0000256" key="5">
    <source>
        <dbReference type="ARBA" id="ARBA00022989"/>
    </source>
</evidence>
<sequence>MLVNMNQYINEYINIIEIYHSLGYIISGFIIFILGKIAYKMLHPSINIQDELVEKDNFAFIISYVGYFTALIIVIGGAIIGESYGFITDIQHIFIYGIIAIALLLLSVWISNKVILNKFDLKKEIITDENEGAGVIEASIYIANGLILYGALIGESETLISGILTFLIYWIIGNIVLIIGSKVFIAWMGYDIHNQIEKDNVAAGVSFSGAILAIGIITMNAILDPFLDWTTTLIDISLQTLLGCLLLPVMRLFADKILLPGRKLTDEIINQEKPNIGAGLMEAFAYIGAAILITWSI</sequence>
<keyword evidence="3" id="KW-1003">Cell membrane</keyword>
<feature type="transmembrane region" description="Helical" evidence="7">
    <location>
        <begin position="93"/>
        <end position="111"/>
    </location>
</feature>
<evidence type="ECO:0000313" key="8">
    <source>
        <dbReference type="EMBL" id="CAL2084865.1"/>
    </source>
</evidence>
<organism evidence="8 9">
    <name type="scientific">Tenacibaculum dicentrarchi</name>
    <dbReference type="NCBI Taxonomy" id="669041"/>
    <lineage>
        <taxon>Bacteria</taxon>
        <taxon>Pseudomonadati</taxon>
        <taxon>Bacteroidota</taxon>
        <taxon>Flavobacteriia</taxon>
        <taxon>Flavobacteriales</taxon>
        <taxon>Flavobacteriaceae</taxon>
        <taxon>Tenacibaculum</taxon>
    </lineage>
</organism>
<evidence type="ECO:0000313" key="9">
    <source>
        <dbReference type="Proteomes" id="UP001497514"/>
    </source>
</evidence>
<keyword evidence="9" id="KW-1185">Reference proteome</keyword>
<evidence type="ECO:0000256" key="2">
    <source>
        <dbReference type="ARBA" id="ARBA00005779"/>
    </source>
</evidence>
<keyword evidence="4 7" id="KW-0812">Transmembrane</keyword>
<evidence type="ECO:0000256" key="3">
    <source>
        <dbReference type="ARBA" id="ARBA00022475"/>
    </source>
</evidence>
<feature type="transmembrane region" description="Helical" evidence="7">
    <location>
        <begin position="58"/>
        <end position="81"/>
    </location>
</feature>
<keyword evidence="6 7" id="KW-0472">Membrane</keyword>
<dbReference type="Proteomes" id="UP001497514">
    <property type="component" value="Chromosome"/>
</dbReference>
<protein>
    <recommendedName>
        <fullName evidence="10">DUF350 domain-containing protein</fullName>
    </recommendedName>
</protein>
<evidence type="ECO:0000256" key="4">
    <source>
        <dbReference type="ARBA" id="ARBA00022692"/>
    </source>
</evidence>
<evidence type="ECO:0000256" key="7">
    <source>
        <dbReference type="SAM" id="Phobius"/>
    </source>
</evidence>
<reference evidence="8 9" key="1">
    <citation type="submission" date="2024-05" db="EMBL/GenBank/DDBJ databases">
        <authorList>
            <person name="Duchaud E."/>
        </authorList>
    </citation>
    <scope>NUCLEOTIDE SEQUENCE [LARGE SCALE GENOMIC DNA]</scope>
    <source>
        <strain evidence="8">Ena-SAMPLE-TAB-13-05-2024-13:56:06:370-140309</strain>
    </source>
</reference>
<keyword evidence="5 7" id="KW-1133">Transmembrane helix</keyword>
<feature type="transmembrane region" description="Helical" evidence="7">
    <location>
        <begin position="159"/>
        <end position="180"/>
    </location>
</feature>
<dbReference type="PANTHER" id="PTHR40043">
    <property type="entry name" value="UPF0719 INNER MEMBRANE PROTEIN YJFL"/>
    <property type="match status" value="1"/>
</dbReference>